<name>A0AAE3QDU2_9HYPH</name>
<accession>A0AAE3QDU2</accession>
<gene>
    <name evidence="2" type="ORF">MRS75_13835</name>
</gene>
<dbReference type="InterPro" id="IPR009325">
    <property type="entry name" value="DUF983"/>
</dbReference>
<keyword evidence="3" id="KW-1185">Reference proteome</keyword>
<keyword evidence="1" id="KW-0812">Transmembrane</keyword>
<keyword evidence="1" id="KW-1133">Transmembrane helix</keyword>
<organism evidence="2 3">
    <name type="scientific">Ferirhizobium litorale</name>
    <dbReference type="NCBI Taxonomy" id="2927786"/>
    <lineage>
        <taxon>Bacteria</taxon>
        <taxon>Pseudomonadati</taxon>
        <taxon>Pseudomonadota</taxon>
        <taxon>Alphaproteobacteria</taxon>
        <taxon>Hyphomicrobiales</taxon>
        <taxon>Rhizobiaceae</taxon>
        <taxon>Ferirhizobium</taxon>
    </lineage>
</organism>
<feature type="transmembrane region" description="Helical" evidence="1">
    <location>
        <begin position="63"/>
        <end position="83"/>
    </location>
</feature>
<protein>
    <submittedName>
        <fullName evidence="2">DUF983 domain-containing protein</fullName>
    </submittedName>
</protein>
<dbReference type="Pfam" id="PF06170">
    <property type="entry name" value="DUF983"/>
    <property type="match status" value="1"/>
</dbReference>
<dbReference type="EMBL" id="JALDYZ010000007">
    <property type="protein sequence ID" value="MDI7923161.1"/>
    <property type="molecule type" value="Genomic_DNA"/>
</dbReference>
<evidence type="ECO:0000313" key="3">
    <source>
        <dbReference type="Proteomes" id="UP001161580"/>
    </source>
</evidence>
<dbReference type="AlphaFoldDB" id="A0AAE3QDU2"/>
<evidence type="ECO:0000313" key="2">
    <source>
        <dbReference type="EMBL" id="MDI7923161.1"/>
    </source>
</evidence>
<evidence type="ECO:0000256" key="1">
    <source>
        <dbReference type="SAM" id="Phobius"/>
    </source>
</evidence>
<proteinExistence type="predicted"/>
<sequence length="140" mass="15330">MTAEIEYSAVGYQPTDNPLRTGIAGRCPRCQTGHLFDGLLKLRPQCEICELDYGFADPADGPAFFAMTIVAVPALAFAVWMQMSFDTPLWLHLFTTVPLTLAASLALLRPLKGWLVCSQFFFKAEEGQLVRRAADGSGEA</sequence>
<feature type="transmembrane region" description="Helical" evidence="1">
    <location>
        <begin position="89"/>
        <end position="108"/>
    </location>
</feature>
<dbReference type="RefSeq" id="WP_311787484.1">
    <property type="nucleotide sequence ID" value="NZ_JALDYY010000009.1"/>
</dbReference>
<reference evidence="2" key="1">
    <citation type="submission" date="2022-03" db="EMBL/GenBank/DDBJ databases">
        <title>Fererhizobium litorale gen. nov., sp. nov., isolated from sandy sediments of the Sea of Japan seashore.</title>
        <authorList>
            <person name="Romanenko L."/>
            <person name="Kurilenko V."/>
            <person name="Otstavnykh N."/>
            <person name="Svetashev V."/>
            <person name="Tekutyeva L."/>
            <person name="Isaeva M."/>
            <person name="Mikhailov V."/>
        </authorList>
    </citation>
    <scope>NUCLEOTIDE SEQUENCE</scope>
    <source>
        <strain evidence="2">KMM 9576</strain>
    </source>
</reference>
<dbReference type="Proteomes" id="UP001161580">
    <property type="component" value="Unassembled WGS sequence"/>
</dbReference>
<keyword evidence="1" id="KW-0472">Membrane</keyword>
<comment type="caution">
    <text evidence="2">The sequence shown here is derived from an EMBL/GenBank/DDBJ whole genome shotgun (WGS) entry which is preliminary data.</text>
</comment>